<reference evidence="3" key="1">
    <citation type="submission" date="2016-06" db="EMBL/GenBank/DDBJ databases">
        <authorList>
            <person name="Rodrigo-Torres L."/>
            <person name="Arahal R.D."/>
            <person name="Lucena T."/>
        </authorList>
    </citation>
    <scope>NUCLEOTIDE SEQUENCE [LARGE SCALE GENOMIC DNA]</scope>
    <source>
        <strain evidence="3">CECT8203</strain>
    </source>
</reference>
<evidence type="ECO:0000313" key="2">
    <source>
        <dbReference type="EMBL" id="SNX47845.1"/>
    </source>
</evidence>
<evidence type="ECO:0008006" key="4">
    <source>
        <dbReference type="Google" id="ProtNLM"/>
    </source>
</evidence>
<sequence length="733" mass="81978">MTNNKMKPSLVAVAIASSFSATVWADAFEPATLKPSQSDFGGVGLMQMPTGRMAAEGEFSINGDWSDQYHKYNISLQVMPWLETTIRYTMVQDLLYSNDPGFSGDTKYTDKGIDLKFRLWQEGKYLPETSIGLRDFGGTGLFDGEFIAATKRYENVDFTLGMGWGYLGTRNNIANPFCKISDGYCSRPSDVKGSGGMVDYERWFKGPAALFGGVEYQTPWQPLRFKVEYDSNDYSGDFPVYRGGVDMTPATPWNFGALYRLGNWGDARVSYQRGNSVALGLTLRTNFNEMKAHWLDEPKPEPRPTAYASNDQQVDWDTVIGELKTNAGYDNVMIEQSGATVTIIGEQTKYRDRQEAQQRAAGVLANHLPKSIDTYKIVETKQHLPLTTATVNANDFKRIAVEQSLDQSETDAIAMSGVSKPVNSTVVRDDFDRWDYSISPTLAQSIGSAESFYLYEIGLDAGAELWATRNLNLSGTVHLNIVDNYDKFNYIVPPDGTDVPRVRTLFRAYVSDNTLWVKNLQATWFQEFGNGFYGQFYGGYLETMFAGAGGELLYRPMNKNWAIGADINLVSQRDPSSPFGVFTEEQQNIPEYGRPFKVITKGTTGFLTGYYMPQWSFIDNTLLKVGVGQFLAGDIGTRVDFSKQFKSGVIAGAYASFSNLSSEEFGEGSFTKGFYVSIPFDIMTVKPSNNRANFNWQPITRDGGQMLGRKYELFSVTDSRSPWLQRPNQLDTQ</sequence>
<keyword evidence="3" id="KW-1185">Reference proteome</keyword>
<evidence type="ECO:0000313" key="3">
    <source>
        <dbReference type="Proteomes" id="UP000219336"/>
    </source>
</evidence>
<dbReference type="InterPro" id="IPR010344">
    <property type="entry name" value="YbjH"/>
</dbReference>
<feature type="signal peptide" evidence="1">
    <location>
        <begin position="1"/>
        <end position="25"/>
    </location>
</feature>
<gene>
    <name evidence="2" type="ORF">VTH8203_01460</name>
</gene>
<dbReference type="RefSeq" id="WP_167385796.1">
    <property type="nucleotide sequence ID" value="NZ_JBHSII010000001.1"/>
</dbReference>
<dbReference type="EMBL" id="OANU01000014">
    <property type="protein sequence ID" value="SNX47845.1"/>
    <property type="molecule type" value="Genomic_DNA"/>
</dbReference>
<dbReference type="Proteomes" id="UP000219336">
    <property type="component" value="Unassembled WGS sequence"/>
</dbReference>
<accession>A0A240EIQ5</accession>
<protein>
    <recommendedName>
        <fullName evidence="4">Bacterial lipoprotein (DUF940)</fullName>
    </recommendedName>
</protein>
<organism evidence="2 3">
    <name type="scientific">Vibrio thalassae</name>
    <dbReference type="NCBI Taxonomy" id="1243014"/>
    <lineage>
        <taxon>Bacteria</taxon>
        <taxon>Pseudomonadati</taxon>
        <taxon>Pseudomonadota</taxon>
        <taxon>Gammaproteobacteria</taxon>
        <taxon>Vibrionales</taxon>
        <taxon>Vibrionaceae</taxon>
        <taxon>Vibrio</taxon>
    </lineage>
</organism>
<dbReference type="AlphaFoldDB" id="A0A240EIQ5"/>
<evidence type="ECO:0000256" key="1">
    <source>
        <dbReference type="SAM" id="SignalP"/>
    </source>
</evidence>
<feature type="chain" id="PRO_5012037520" description="Bacterial lipoprotein (DUF940)" evidence="1">
    <location>
        <begin position="26"/>
        <end position="733"/>
    </location>
</feature>
<keyword evidence="1" id="KW-0732">Signal</keyword>
<name>A0A240EIQ5_9VIBR</name>
<dbReference type="Pfam" id="PF06082">
    <property type="entry name" value="YjbH"/>
    <property type="match status" value="1"/>
</dbReference>
<proteinExistence type="predicted"/>